<feature type="transmembrane region" description="Helical" evidence="7">
    <location>
        <begin position="40"/>
        <end position="60"/>
    </location>
</feature>
<comment type="subcellular location">
    <subcellularLocation>
        <location evidence="1">Cell membrane</location>
        <topology evidence="1">Multi-pass membrane protein</topology>
    </subcellularLocation>
</comment>
<dbReference type="GO" id="GO:0005886">
    <property type="term" value="C:plasma membrane"/>
    <property type="evidence" value="ECO:0007669"/>
    <property type="project" value="UniProtKB-SubCell"/>
</dbReference>
<dbReference type="PANTHER" id="PTHR33778">
    <property type="entry name" value="PROTEIN MGTC"/>
    <property type="match status" value="1"/>
</dbReference>
<name>A0A9X3MZU5_9ACTN</name>
<evidence type="ECO:0000256" key="5">
    <source>
        <dbReference type="ARBA" id="ARBA00022989"/>
    </source>
</evidence>
<gene>
    <name evidence="9" type="ORF">OM076_29530</name>
</gene>
<dbReference type="RefSeq" id="WP_270043701.1">
    <property type="nucleotide sequence ID" value="NZ_JAPDOD010000034.1"/>
</dbReference>
<evidence type="ECO:0000259" key="8">
    <source>
        <dbReference type="Pfam" id="PF02308"/>
    </source>
</evidence>
<evidence type="ECO:0000313" key="10">
    <source>
        <dbReference type="Proteomes" id="UP001149140"/>
    </source>
</evidence>
<sequence length="229" mass="23924">MTSIAFPDIALRLTLVVLLCGAIGLERESRDQPAGVRTHVLVGMGAAVFTLISAYGFSGFERAGAPIDPTRIAAQVVTGVGFLGAGAIIHQGLAVRGLTTAAAVWISAAIGMAAGIGFYSLAITGTAVVLVALLVFRHVRTGLLHRVQSDRFVLEVEVEPDRVGDMLALVAEHDAVLDSLDCEREGELTAVRLHLRVSPGEDRAALVKAIEDQACVASAHAKRGLELAA</sequence>
<keyword evidence="6 7" id="KW-0472">Membrane</keyword>
<evidence type="ECO:0000256" key="1">
    <source>
        <dbReference type="ARBA" id="ARBA00004651"/>
    </source>
</evidence>
<comment type="similarity">
    <text evidence="2">Belongs to the MgtC/SapB family.</text>
</comment>
<dbReference type="AlphaFoldDB" id="A0A9X3MZU5"/>
<protein>
    <submittedName>
        <fullName evidence="9">MgtC/SapB family protein</fullName>
    </submittedName>
</protein>
<accession>A0A9X3MZU5</accession>
<dbReference type="InterPro" id="IPR003416">
    <property type="entry name" value="MgtC/SapB/SrpB/YhiD_fam"/>
</dbReference>
<feature type="domain" description="MgtC/SapB/SrpB/YhiD N-terminal" evidence="8">
    <location>
        <begin position="13"/>
        <end position="139"/>
    </location>
</feature>
<keyword evidence="4 7" id="KW-0812">Transmembrane</keyword>
<evidence type="ECO:0000256" key="2">
    <source>
        <dbReference type="ARBA" id="ARBA00009298"/>
    </source>
</evidence>
<comment type="caution">
    <text evidence="9">The sequence shown here is derived from an EMBL/GenBank/DDBJ whole genome shotgun (WGS) entry which is preliminary data.</text>
</comment>
<dbReference type="PRINTS" id="PR01837">
    <property type="entry name" value="MGTCSAPBPROT"/>
</dbReference>
<dbReference type="EMBL" id="JAPDOD010000034">
    <property type="protein sequence ID" value="MDA0164448.1"/>
    <property type="molecule type" value="Genomic_DNA"/>
</dbReference>
<dbReference type="InterPro" id="IPR049177">
    <property type="entry name" value="MgtC_SapB_SrpB_YhiD_N"/>
</dbReference>
<dbReference type="Pfam" id="PF02308">
    <property type="entry name" value="MgtC"/>
    <property type="match status" value="1"/>
</dbReference>
<feature type="transmembrane region" description="Helical" evidence="7">
    <location>
        <begin position="72"/>
        <end position="93"/>
    </location>
</feature>
<dbReference type="Proteomes" id="UP001149140">
    <property type="component" value="Unassembled WGS sequence"/>
</dbReference>
<keyword evidence="5 7" id="KW-1133">Transmembrane helix</keyword>
<organism evidence="9 10">
    <name type="scientific">Solirubrobacter ginsenosidimutans</name>
    <dbReference type="NCBI Taxonomy" id="490573"/>
    <lineage>
        <taxon>Bacteria</taxon>
        <taxon>Bacillati</taxon>
        <taxon>Actinomycetota</taxon>
        <taxon>Thermoleophilia</taxon>
        <taxon>Solirubrobacterales</taxon>
        <taxon>Solirubrobacteraceae</taxon>
        <taxon>Solirubrobacter</taxon>
    </lineage>
</organism>
<evidence type="ECO:0000256" key="7">
    <source>
        <dbReference type="SAM" id="Phobius"/>
    </source>
</evidence>
<keyword evidence="3" id="KW-1003">Cell membrane</keyword>
<evidence type="ECO:0000256" key="4">
    <source>
        <dbReference type="ARBA" id="ARBA00022692"/>
    </source>
</evidence>
<keyword evidence="10" id="KW-1185">Reference proteome</keyword>
<evidence type="ECO:0000256" key="3">
    <source>
        <dbReference type="ARBA" id="ARBA00022475"/>
    </source>
</evidence>
<proteinExistence type="inferred from homology"/>
<dbReference type="PANTHER" id="PTHR33778:SF1">
    <property type="entry name" value="MAGNESIUM TRANSPORTER YHID-RELATED"/>
    <property type="match status" value="1"/>
</dbReference>
<evidence type="ECO:0000313" key="9">
    <source>
        <dbReference type="EMBL" id="MDA0164448.1"/>
    </source>
</evidence>
<evidence type="ECO:0000256" key="6">
    <source>
        <dbReference type="ARBA" id="ARBA00023136"/>
    </source>
</evidence>
<reference evidence="9" key="1">
    <citation type="submission" date="2022-10" db="EMBL/GenBank/DDBJ databases">
        <title>The WGS of Solirubrobacter ginsenosidimutans DSM 21036.</title>
        <authorList>
            <person name="Jiang Z."/>
        </authorList>
    </citation>
    <scope>NUCLEOTIDE SEQUENCE</scope>
    <source>
        <strain evidence="9">DSM 21036</strain>
    </source>
</reference>
<feature type="transmembrane region" description="Helical" evidence="7">
    <location>
        <begin position="105"/>
        <end position="136"/>
    </location>
</feature>